<protein>
    <submittedName>
        <fullName evidence="2">Peptidoglycan-binding protein</fullName>
    </submittedName>
</protein>
<accession>A0AAU8JIR2</accession>
<feature type="domain" description="Peptidoglycan binding-like" evidence="1">
    <location>
        <begin position="48"/>
        <end position="104"/>
    </location>
</feature>
<dbReference type="RefSeq" id="WP_054465885.1">
    <property type="nucleotide sequence ID" value="NZ_CP159837.1"/>
</dbReference>
<evidence type="ECO:0000259" key="1">
    <source>
        <dbReference type="Pfam" id="PF01471"/>
    </source>
</evidence>
<dbReference type="InterPro" id="IPR002477">
    <property type="entry name" value="Peptidoglycan-bd-like"/>
</dbReference>
<dbReference type="Gene3D" id="1.10.101.10">
    <property type="entry name" value="PGBD-like superfamily/PGBD"/>
    <property type="match status" value="2"/>
</dbReference>
<organism evidence="2">
    <name type="scientific">Planktothricoides raciborskii GIHE-MW2</name>
    <dbReference type="NCBI Taxonomy" id="2792601"/>
    <lineage>
        <taxon>Bacteria</taxon>
        <taxon>Bacillati</taxon>
        <taxon>Cyanobacteriota</taxon>
        <taxon>Cyanophyceae</taxon>
        <taxon>Oscillatoriophycideae</taxon>
        <taxon>Oscillatoriales</taxon>
        <taxon>Oscillatoriaceae</taxon>
        <taxon>Planktothricoides</taxon>
    </lineage>
</organism>
<evidence type="ECO:0000313" key="2">
    <source>
        <dbReference type="EMBL" id="XCM38325.1"/>
    </source>
</evidence>
<gene>
    <name evidence="2" type="ORF">ABWT76_001163</name>
</gene>
<dbReference type="SUPFAM" id="SSF47090">
    <property type="entry name" value="PGBD-like"/>
    <property type="match status" value="2"/>
</dbReference>
<feature type="domain" description="Peptidoglycan binding-like" evidence="1">
    <location>
        <begin position="166"/>
        <end position="221"/>
    </location>
</feature>
<name>A0AAU8JIR2_9CYAN</name>
<reference evidence="2" key="1">
    <citation type="submission" date="2024-07" db="EMBL/GenBank/DDBJ databases">
        <authorList>
            <person name="Kim Y.J."/>
            <person name="Jeong J.Y."/>
        </authorList>
    </citation>
    <scope>NUCLEOTIDE SEQUENCE</scope>
    <source>
        <strain evidence="2">GIHE-MW2</strain>
    </source>
</reference>
<dbReference type="Pfam" id="PF01471">
    <property type="entry name" value="PG_binding_1"/>
    <property type="match status" value="2"/>
</dbReference>
<dbReference type="AlphaFoldDB" id="A0AAU8JIR2"/>
<dbReference type="InterPro" id="IPR036365">
    <property type="entry name" value="PGBD-like_sf"/>
</dbReference>
<dbReference type="InterPro" id="IPR036366">
    <property type="entry name" value="PGBDSf"/>
</dbReference>
<sequence length="223" mass="23608">MIKNNKTLRLIRPILLALILSVLPNLANPILGQSVPPGARSLLKIGSQGESVIELQAVLLLMGYYTGKLDGIYAESTAQAVRKFQQDAGLTVDGMAGTDTWNRLFPPSPIVAQPSVIAPQATTVVAPANTNMNPPNNPTNSPTVANPLPVQISSGDWQILRLGMEGSAVLGLQQRLTALEFYSGPINGVFDSKTEAAVKAAQQKFNLPADGTVGPATWNALMQ</sequence>
<dbReference type="EMBL" id="CP159837">
    <property type="protein sequence ID" value="XCM38325.1"/>
    <property type="molecule type" value="Genomic_DNA"/>
</dbReference>
<proteinExistence type="predicted"/>